<protein>
    <submittedName>
        <fullName evidence="8">Amino acid dehydrogenase</fullName>
    </submittedName>
</protein>
<dbReference type="PRINTS" id="PR00082">
    <property type="entry name" value="GLFDHDRGNASE"/>
</dbReference>
<dbReference type="GO" id="GO:0006520">
    <property type="term" value="P:amino acid metabolic process"/>
    <property type="evidence" value="ECO:0007669"/>
    <property type="project" value="InterPro"/>
</dbReference>
<evidence type="ECO:0000256" key="2">
    <source>
        <dbReference type="ARBA" id="ARBA00023002"/>
    </source>
</evidence>
<dbReference type="PIRSF" id="PIRSF000188">
    <property type="entry name" value="Phe_leu_dh"/>
    <property type="match status" value="1"/>
</dbReference>
<accession>A0A060DZX3</accession>
<dbReference type="Proteomes" id="UP000027186">
    <property type="component" value="Plasmid AbAZ39_p4"/>
</dbReference>
<dbReference type="InterPro" id="IPR046346">
    <property type="entry name" value="Aminoacid_DH-like_N_sf"/>
</dbReference>
<organism evidence="8 9">
    <name type="scientific">Azospirillum argentinense</name>
    <dbReference type="NCBI Taxonomy" id="2970906"/>
    <lineage>
        <taxon>Bacteria</taxon>
        <taxon>Pseudomonadati</taxon>
        <taxon>Pseudomonadota</taxon>
        <taxon>Alphaproteobacteria</taxon>
        <taxon>Rhodospirillales</taxon>
        <taxon>Azospirillaceae</taxon>
        <taxon>Azospirillum</taxon>
    </lineage>
</organism>
<evidence type="ECO:0000256" key="5">
    <source>
        <dbReference type="PIRSR" id="PIRSR000188-2"/>
    </source>
</evidence>
<gene>
    <name evidence="8" type="ORF">ABAZ39_32405</name>
</gene>
<dbReference type="FunFam" id="3.40.50.10860:FF:000010">
    <property type="entry name" value="Leucine dehydrogenase"/>
    <property type="match status" value="1"/>
</dbReference>
<comment type="similarity">
    <text evidence="1 6">Belongs to the Glu/Leu/Phe/Val dehydrogenases family.</text>
</comment>
<dbReference type="KEGG" id="abq:ABAZ39_32405"/>
<dbReference type="PANTHER" id="PTHR42722">
    <property type="entry name" value="LEUCINE DEHYDROGENASE"/>
    <property type="match status" value="1"/>
</dbReference>
<dbReference type="RefSeq" id="WP_040138269.1">
    <property type="nucleotide sequence ID" value="NZ_CP007797.1"/>
</dbReference>
<evidence type="ECO:0000256" key="1">
    <source>
        <dbReference type="ARBA" id="ARBA00006382"/>
    </source>
</evidence>
<evidence type="ECO:0000313" key="9">
    <source>
        <dbReference type="Proteomes" id="UP000027186"/>
    </source>
</evidence>
<evidence type="ECO:0000313" key="8">
    <source>
        <dbReference type="EMBL" id="AIB16543.1"/>
    </source>
</evidence>
<dbReference type="PROSITE" id="PS00074">
    <property type="entry name" value="GLFV_DEHYDROGENASE"/>
    <property type="match status" value="1"/>
</dbReference>
<dbReference type="Pfam" id="PF00208">
    <property type="entry name" value="ELFV_dehydrog"/>
    <property type="match status" value="2"/>
</dbReference>
<keyword evidence="5" id="KW-0547">Nucleotide-binding</keyword>
<feature type="domain" description="Glutamate/phenylalanine/leucine/valine/L-tryptophan dehydrogenase C-terminal" evidence="7">
    <location>
        <begin position="149"/>
        <end position="352"/>
    </location>
</feature>
<dbReference type="Gene3D" id="3.40.50.720">
    <property type="entry name" value="NAD(P)-binding Rossmann-like Domain"/>
    <property type="match status" value="1"/>
</dbReference>
<dbReference type="PANTHER" id="PTHR42722:SF1">
    <property type="entry name" value="VALINE DEHYDROGENASE"/>
    <property type="match status" value="1"/>
</dbReference>
<dbReference type="GO" id="GO:0000166">
    <property type="term" value="F:nucleotide binding"/>
    <property type="evidence" value="ECO:0007669"/>
    <property type="project" value="UniProtKB-KW"/>
</dbReference>
<dbReference type="EMBL" id="CP007797">
    <property type="protein sequence ID" value="AIB16543.1"/>
    <property type="molecule type" value="Genomic_DNA"/>
</dbReference>
<keyword evidence="3 5" id="KW-0520">NAD</keyword>
<dbReference type="InterPro" id="IPR036291">
    <property type="entry name" value="NAD(P)-bd_dom_sf"/>
</dbReference>
<geneLocation type="plasmid" evidence="8 9">
    <name>AbAZ39_p4</name>
</geneLocation>
<dbReference type="InterPro" id="IPR033524">
    <property type="entry name" value="Glu/Leu/Phe/Val_DH_AS"/>
</dbReference>
<dbReference type="InterPro" id="IPR016211">
    <property type="entry name" value="Glu/Phe/Leu/Val/Trp_DH_bac/arc"/>
</dbReference>
<proteinExistence type="inferred from homology"/>
<evidence type="ECO:0000256" key="4">
    <source>
        <dbReference type="PIRSR" id="PIRSR000188-1"/>
    </source>
</evidence>
<feature type="binding site" evidence="5">
    <location>
        <begin position="185"/>
        <end position="190"/>
    </location>
    <ligand>
        <name>NAD(+)</name>
        <dbReference type="ChEBI" id="CHEBI:57540"/>
    </ligand>
</feature>
<dbReference type="AlphaFoldDB" id="A0A060DZX3"/>
<evidence type="ECO:0000259" key="7">
    <source>
        <dbReference type="SMART" id="SM00839"/>
    </source>
</evidence>
<dbReference type="Pfam" id="PF02812">
    <property type="entry name" value="ELFV_dehydrog_N"/>
    <property type="match status" value="1"/>
</dbReference>
<evidence type="ECO:0000256" key="3">
    <source>
        <dbReference type="ARBA" id="ARBA00023027"/>
    </source>
</evidence>
<name>A0A060DZX3_9PROT</name>
<dbReference type="InterPro" id="IPR006096">
    <property type="entry name" value="Glu/Leu/Phe/Val/Trp_DH_C"/>
</dbReference>
<keyword evidence="2 6" id="KW-0560">Oxidoreductase</keyword>
<reference evidence="8 9" key="1">
    <citation type="journal article" date="2014" name="Genome Announc.">
        <title>Complete Genome Sequence of the Model Rhizosphere Strain Azospirillum brasilense Az39, Successfully Applied in Agriculture.</title>
        <authorList>
            <person name="Rivera D."/>
            <person name="Revale S."/>
            <person name="Molina R."/>
            <person name="Gualpa J."/>
            <person name="Puente M."/>
            <person name="Maroniche G."/>
            <person name="Paris G."/>
            <person name="Baker D."/>
            <person name="Clavijo B."/>
            <person name="McLay K."/>
            <person name="Spaepen S."/>
            <person name="Perticari A."/>
            <person name="Vazquez M."/>
            <person name="Wisniewski-Dye F."/>
            <person name="Watkins C."/>
            <person name="Martinez-Abarca F."/>
            <person name="Vanderleyden J."/>
            <person name="Cassan F."/>
        </authorList>
    </citation>
    <scope>NUCLEOTIDE SEQUENCE [LARGE SCALE GENOMIC DNA]</scope>
    <source>
        <strain evidence="8 9">Az39</strain>
        <plasmid evidence="8">AbAZ39_p4</plasmid>
    </source>
</reference>
<keyword evidence="8" id="KW-0614">Plasmid</keyword>
<sequence>MPLFDHPDFDDHEQVVFCSDAASGLRAIIAVHDTALGPALGGCRMWPYASDEEALRDALRLSRGMTYKSALAGLPLGGGKSVIIGNPRTDKSEALLRAMGRHVERLGGRYIVAEDSGTGVPDIKTMALETAHVSGVVEKATAGGGTRSGDPSPSTAYGVFVGLRAAVRHRLHRTDLEGLAVAIQGVGSVGGHLARYLAEAGARLWVADIDEAQARRVADRVGATPVPADAILDLEVDVFAPCALGAVLNDATIPRLTCPVVAGAANNQLAEARHGQALADRGILYAPDYVINAGGVIDVYHERAGYDHGRVMTHIERIADTLTEIFARADMERKPTAAVADRMARQRVGRSR</sequence>
<dbReference type="SUPFAM" id="SSF53223">
    <property type="entry name" value="Aminoacid dehydrogenase-like, N-terminal domain"/>
    <property type="match status" value="1"/>
</dbReference>
<dbReference type="Gene3D" id="3.40.50.10860">
    <property type="entry name" value="Leucine Dehydrogenase, chain A, domain 1"/>
    <property type="match status" value="1"/>
</dbReference>
<dbReference type="GO" id="GO:0016639">
    <property type="term" value="F:oxidoreductase activity, acting on the CH-NH2 group of donors, NAD or NADP as acceptor"/>
    <property type="evidence" value="ECO:0007669"/>
    <property type="project" value="InterPro"/>
</dbReference>
<dbReference type="SMART" id="SM00839">
    <property type="entry name" value="ELFV_dehydrog"/>
    <property type="match status" value="1"/>
</dbReference>
<dbReference type="InterPro" id="IPR006095">
    <property type="entry name" value="Glu/Leu/Phe/Val/Trp_DH"/>
</dbReference>
<feature type="active site" description="Proton donor/acceptor" evidence="4">
    <location>
        <position position="80"/>
    </location>
</feature>
<dbReference type="CDD" id="cd01075">
    <property type="entry name" value="NAD_bind_Leu_Phe_Val_DH"/>
    <property type="match status" value="1"/>
</dbReference>
<dbReference type="SUPFAM" id="SSF51735">
    <property type="entry name" value="NAD(P)-binding Rossmann-fold domains"/>
    <property type="match status" value="1"/>
</dbReference>
<evidence type="ECO:0000256" key="6">
    <source>
        <dbReference type="RuleBase" id="RU004417"/>
    </source>
</evidence>
<dbReference type="InterPro" id="IPR006097">
    <property type="entry name" value="Glu/Leu/Phe/Val/Trp_DH_dimer"/>
</dbReference>